<gene>
    <name evidence="1" type="ORF">QVD17_23295</name>
</gene>
<dbReference type="AlphaFoldDB" id="A0AAD8NU28"/>
<evidence type="ECO:0000313" key="2">
    <source>
        <dbReference type="Proteomes" id="UP001229421"/>
    </source>
</evidence>
<dbReference type="Proteomes" id="UP001229421">
    <property type="component" value="Unassembled WGS sequence"/>
</dbReference>
<keyword evidence="2" id="KW-1185">Reference proteome</keyword>
<sequence>MILTLKNVICVSRERERNRSELCELAFEPEQQEEYDSSSSTSPHVKIWGNCVSVRSLFQITISCSKFIILT</sequence>
<reference evidence="1" key="1">
    <citation type="journal article" date="2023" name="bioRxiv">
        <title>Improved chromosome-level genome assembly for marigold (Tagetes erecta).</title>
        <authorList>
            <person name="Jiang F."/>
            <person name="Yuan L."/>
            <person name="Wang S."/>
            <person name="Wang H."/>
            <person name="Xu D."/>
            <person name="Wang A."/>
            <person name="Fan W."/>
        </authorList>
    </citation>
    <scope>NUCLEOTIDE SEQUENCE</scope>
    <source>
        <strain evidence="1">WSJ</strain>
        <tissue evidence="1">Leaf</tissue>
    </source>
</reference>
<proteinExistence type="predicted"/>
<organism evidence="1 2">
    <name type="scientific">Tagetes erecta</name>
    <name type="common">African marigold</name>
    <dbReference type="NCBI Taxonomy" id="13708"/>
    <lineage>
        <taxon>Eukaryota</taxon>
        <taxon>Viridiplantae</taxon>
        <taxon>Streptophyta</taxon>
        <taxon>Embryophyta</taxon>
        <taxon>Tracheophyta</taxon>
        <taxon>Spermatophyta</taxon>
        <taxon>Magnoliopsida</taxon>
        <taxon>eudicotyledons</taxon>
        <taxon>Gunneridae</taxon>
        <taxon>Pentapetalae</taxon>
        <taxon>asterids</taxon>
        <taxon>campanulids</taxon>
        <taxon>Asterales</taxon>
        <taxon>Asteraceae</taxon>
        <taxon>Asteroideae</taxon>
        <taxon>Heliantheae alliance</taxon>
        <taxon>Tageteae</taxon>
        <taxon>Tagetes</taxon>
    </lineage>
</organism>
<dbReference type="EMBL" id="JAUHHV010000006">
    <property type="protein sequence ID" value="KAK1421159.1"/>
    <property type="molecule type" value="Genomic_DNA"/>
</dbReference>
<protein>
    <submittedName>
        <fullName evidence="1">Uncharacterized protein</fullName>
    </submittedName>
</protein>
<evidence type="ECO:0000313" key="1">
    <source>
        <dbReference type="EMBL" id="KAK1421159.1"/>
    </source>
</evidence>
<comment type="caution">
    <text evidence="1">The sequence shown here is derived from an EMBL/GenBank/DDBJ whole genome shotgun (WGS) entry which is preliminary data.</text>
</comment>
<accession>A0AAD8NU28</accession>
<name>A0AAD8NU28_TARER</name>